<gene>
    <name evidence="1" type="ORF">CSKR_110741</name>
</gene>
<evidence type="ECO:0000313" key="2">
    <source>
        <dbReference type="Proteomes" id="UP000286415"/>
    </source>
</evidence>
<reference evidence="1 2" key="2">
    <citation type="journal article" date="2021" name="Genomics">
        <title>High-quality reference genome for Clonorchis sinensis.</title>
        <authorList>
            <person name="Young N.D."/>
            <person name="Stroehlein A.J."/>
            <person name="Kinkar L."/>
            <person name="Wang T."/>
            <person name="Sohn W.M."/>
            <person name="Chang B.C.H."/>
            <person name="Kaur P."/>
            <person name="Weisz D."/>
            <person name="Dudchenko O."/>
            <person name="Aiden E.L."/>
            <person name="Korhonen P.K."/>
            <person name="Gasser R.B."/>
        </authorList>
    </citation>
    <scope>NUCLEOTIDE SEQUENCE [LARGE SCALE GENOMIC DNA]</scope>
    <source>
        <strain evidence="1">Cs-k2</strain>
    </source>
</reference>
<comment type="caution">
    <text evidence="1">The sequence shown here is derived from an EMBL/GenBank/DDBJ whole genome shotgun (WGS) entry which is preliminary data.</text>
</comment>
<sequence length="185" mass="21156">MKETTHMFAENSSTAHDRFRCSWGPSGKRSLRDSIKLMFYLNPNWTGCNKYTRMQISSVFTGDSTNKFGFPRDSPETQLNLNVLHQATSCFSCYDIRHIAIHVLLKNSIRDSVEFHLSLPQNQICWQMSYDIRLTKTPEPRPPDEPPKKGETGLTVIIIIIDSKTSVLSTDASLPYNHDLFESLI</sequence>
<reference evidence="1 2" key="1">
    <citation type="journal article" date="2018" name="Biotechnol. Adv.">
        <title>Improved genomic resources and new bioinformatic workflow for the carcinogenic parasite Clonorchis sinensis: Biotechnological implications.</title>
        <authorList>
            <person name="Wang D."/>
            <person name="Korhonen P.K."/>
            <person name="Gasser R.B."/>
            <person name="Young N.D."/>
        </authorList>
    </citation>
    <scope>NUCLEOTIDE SEQUENCE [LARGE SCALE GENOMIC DNA]</scope>
    <source>
        <strain evidence="1">Cs-k2</strain>
    </source>
</reference>
<proteinExistence type="predicted"/>
<protein>
    <submittedName>
        <fullName evidence="1">Uncharacterized protein</fullName>
    </submittedName>
</protein>
<evidence type="ECO:0000313" key="1">
    <source>
        <dbReference type="EMBL" id="KAG5453221.1"/>
    </source>
</evidence>
<keyword evidence="2" id="KW-1185">Reference proteome</keyword>
<feature type="non-terminal residue" evidence="1">
    <location>
        <position position="185"/>
    </location>
</feature>
<accession>A0A8T1MWT2</accession>
<organism evidence="1 2">
    <name type="scientific">Clonorchis sinensis</name>
    <name type="common">Chinese liver fluke</name>
    <dbReference type="NCBI Taxonomy" id="79923"/>
    <lineage>
        <taxon>Eukaryota</taxon>
        <taxon>Metazoa</taxon>
        <taxon>Spiralia</taxon>
        <taxon>Lophotrochozoa</taxon>
        <taxon>Platyhelminthes</taxon>
        <taxon>Trematoda</taxon>
        <taxon>Digenea</taxon>
        <taxon>Opisthorchiida</taxon>
        <taxon>Opisthorchiata</taxon>
        <taxon>Opisthorchiidae</taxon>
        <taxon>Clonorchis</taxon>
    </lineage>
</organism>
<dbReference type="EMBL" id="NIRI02000013">
    <property type="protein sequence ID" value="KAG5453221.1"/>
    <property type="molecule type" value="Genomic_DNA"/>
</dbReference>
<dbReference type="Proteomes" id="UP000286415">
    <property type="component" value="Unassembled WGS sequence"/>
</dbReference>
<dbReference type="AlphaFoldDB" id="A0A8T1MWT2"/>
<name>A0A8T1MWT2_CLOSI</name>